<reference evidence="2 3" key="1">
    <citation type="journal article" date="2014" name="Nature">
        <title>The genome of the recently domesticated crop plant sugar beet (Beta vulgaris).</title>
        <authorList>
            <person name="Dohm J.C."/>
            <person name="Minoche A.E."/>
            <person name="Holtgrawe D."/>
            <person name="Capella-Gutierrez S."/>
            <person name="Zakrzewski F."/>
            <person name="Tafer H."/>
            <person name="Rupp O."/>
            <person name="Sorensen T.R."/>
            <person name="Stracke R."/>
            <person name="Reinhardt R."/>
            <person name="Goesmann A."/>
            <person name="Kraft T."/>
            <person name="Schulz B."/>
            <person name="Stadler P.F."/>
            <person name="Schmidt T."/>
            <person name="Gabaldon T."/>
            <person name="Lehrach H."/>
            <person name="Weisshaar B."/>
            <person name="Himmelbauer H."/>
        </authorList>
    </citation>
    <scope>NUCLEOTIDE SEQUENCE [LARGE SCALE GENOMIC DNA]</scope>
    <source>
        <tissue evidence="2">Taproot</tissue>
    </source>
</reference>
<organism evidence="2 3">
    <name type="scientific">Beta vulgaris subsp. vulgaris</name>
    <name type="common">Beet</name>
    <dbReference type="NCBI Taxonomy" id="3555"/>
    <lineage>
        <taxon>Eukaryota</taxon>
        <taxon>Viridiplantae</taxon>
        <taxon>Streptophyta</taxon>
        <taxon>Embryophyta</taxon>
        <taxon>Tracheophyta</taxon>
        <taxon>Spermatophyta</taxon>
        <taxon>Magnoliopsida</taxon>
        <taxon>eudicotyledons</taxon>
        <taxon>Gunneridae</taxon>
        <taxon>Pentapetalae</taxon>
        <taxon>Caryophyllales</taxon>
        <taxon>Chenopodiaceae</taxon>
        <taxon>Betoideae</taxon>
        <taxon>Beta</taxon>
    </lineage>
</organism>
<dbReference type="EMBL" id="KQ090455">
    <property type="protein sequence ID" value="KMS95547.1"/>
    <property type="molecule type" value="Genomic_DNA"/>
</dbReference>
<name>A0A0J8B6Z9_BETVV</name>
<keyword evidence="3" id="KW-1185">Reference proteome</keyword>
<dbReference type="Pfam" id="PF25795">
    <property type="entry name" value="TPR_XPO7"/>
    <property type="match status" value="1"/>
</dbReference>
<proteinExistence type="predicted"/>
<feature type="domain" description="Exportin-7/Ran-binding protein 17 TPR repeats" evidence="1">
    <location>
        <begin position="75"/>
        <end position="138"/>
    </location>
</feature>
<evidence type="ECO:0000259" key="1">
    <source>
        <dbReference type="Pfam" id="PF25795"/>
    </source>
</evidence>
<protein>
    <recommendedName>
        <fullName evidence="1">Exportin-7/Ran-binding protein 17 TPR repeats domain-containing protein</fullName>
    </recommendedName>
</protein>
<dbReference type="OrthoDB" id="1421096at2759"/>
<dbReference type="eggNOG" id="KOG1410">
    <property type="taxonomic scope" value="Eukaryota"/>
</dbReference>
<dbReference type="InterPro" id="IPR057947">
    <property type="entry name" value="TPR_XPO7/RBP17"/>
</dbReference>
<dbReference type="Proteomes" id="UP000035740">
    <property type="component" value="Unassembled WGS sequence"/>
</dbReference>
<accession>A0A0J8B6Z9</accession>
<sequence length="173" mass="19106">MTKPKTSSAFFHFSNSSHSLKLKSLSHSLGDRTFALHLLSVGWSSPRRGRSAVRSTSGASVVRVLEKMDGVMLQDYVTSSNVSVVETTLAWLVHIVGSIMRMKGYPGGQSNEVIDAELIARILKLINVMYTGSYVQAAERLIMSDRNSKAILKNSKGILRYQAGLRMQHIFSC</sequence>
<evidence type="ECO:0000313" key="3">
    <source>
        <dbReference type="Proteomes" id="UP000035740"/>
    </source>
</evidence>
<dbReference type="AlphaFoldDB" id="A0A0J8B6Z9"/>
<evidence type="ECO:0000313" key="2">
    <source>
        <dbReference type="EMBL" id="KMS95547.1"/>
    </source>
</evidence>
<dbReference type="Gramene" id="KMS95547">
    <property type="protein sequence ID" value="KMS95547"/>
    <property type="gene ID" value="BVRB_007310"/>
</dbReference>
<gene>
    <name evidence="2" type="ORF">BVRB_007310</name>
</gene>